<organism evidence="2">
    <name type="scientific">uncultured Solirubrobacterales bacterium</name>
    <dbReference type="NCBI Taxonomy" id="768556"/>
    <lineage>
        <taxon>Bacteria</taxon>
        <taxon>Bacillati</taxon>
        <taxon>Actinomycetota</taxon>
        <taxon>Thermoleophilia</taxon>
        <taxon>Solirubrobacterales</taxon>
        <taxon>environmental samples</taxon>
    </lineage>
</organism>
<feature type="non-terminal residue" evidence="2">
    <location>
        <position position="1"/>
    </location>
</feature>
<feature type="compositionally biased region" description="Basic residues" evidence="1">
    <location>
        <begin position="143"/>
        <end position="173"/>
    </location>
</feature>
<sequence>GRRVRTSTAGAPGPGAGAPARSRDRDGAPPGGARLAPPRQRQARGKGSADIRGRQWDRQSSGGPLRARGRGCRDHLPRRARGRRGDPPPGRRGGAALLDDRRRCRRRELLLGGRRADRHRVGRARRTRQPRRRAARAAALRGHQLRPARAHVPHQRLRRLPHHQGRSGAHPRGRRDSQHNLARRLPGQPDADRLRVDQRRHYRAHSLARDISRGARHSRQRRRARPGLDAADTGQLPCREGRELRRADPDGPHRSAGGDRAELRVPRLERRVVHVGPGPPSQRRHGGQRL</sequence>
<feature type="compositionally biased region" description="Basic residues" evidence="1">
    <location>
        <begin position="116"/>
        <end position="135"/>
    </location>
</feature>
<proteinExistence type="predicted"/>
<feature type="compositionally biased region" description="Low complexity" evidence="1">
    <location>
        <begin position="31"/>
        <end position="40"/>
    </location>
</feature>
<accession>A0A6J4RZC6</accession>
<feature type="compositionally biased region" description="Low complexity" evidence="1">
    <location>
        <begin position="1"/>
        <end position="11"/>
    </location>
</feature>
<feature type="compositionally biased region" description="Basic and acidic residues" evidence="1">
    <location>
        <begin position="239"/>
        <end position="272"/>
    </location>
</feature>
<feature type="compositionally biased region" description="Basic and acidic residues" evidence="1">
    <location>
        <begin position="47"/>
        <end position="57"/>
    </location>
</feature>
<feature type="non-terminal residue" evidence="2">
    <location>
        <position position="290"/>
    </location>
</feature>
<dbReference type="AlphaFoldDB" id="A0A6J4RZC6"/>
<feature type="region of interest" description="Disordered" evidence="1">
    <location>
        <begin position="115"/>
        <end position="290"/>
    </location>
</feature>
<reference evidence="2" key="1">
    <citation type="submission" date="2020-02" db="EMBL/GenBank/DDBJ databases">
        <authorList>
            <person name="Meier V. D."/>
        </authorList>
    </citation>
    <scope>NUCLEOTIDE SEQUENCE</scope>
    <source>
        <strain evidence="2">AVDCRST_MAG17</strain>
    </source>
</reference>
<feature type="compositionally biased region" description="Basic residues" evidence="1">
    <location>
        <begin position="214"/>
        <end position="225"/>
    </location>
</feature>
<feature type="region of interest" description="Disordered" evidence="1">
    <location>
        <begin position="1"/>
        <end position="99"/>
    </location>
</feature>
<evidence type="ECO:0000256" key="1">
    <source>
        <dbReference type="SAM" id="MobiDB-lite"/>
    </source>
</evidence>
<dbReference type="EMBL" id="CADCVV010000030">
    <property type="protein sequence ID" value="CAA9485072.1"/>
    <property type="molecule type" value="Genomic_DNA"/>
</dbReference>
<protein>
    <submittedName>
        <fullName evidence="2">Oxidoreductase, short-chain dehydrogenase/reductase family</fullName>
    </submittedName>
</protein>
<evidence type="ECO:0000313" key="2">
    <source>
        <dbReference type="EMBL" id="CAA9485072.1"/>
    </source>
</evidence>
<gene>
    <name evidence="2" type="ORF">AVDCRST_MAG17-405</name>
</gene>
<name>A0A6J4RZC6_9ACTN</name>
<feature type="compositionally biased region" description="Basic and acidic residues" evidence="1">
    <location>
        <begin position="190"/>
        <end position="199"/>
    </location>
</feature>